<feature type="transmembrane region" description="Helical" evidence="1">
    <location>
        <begin position="57"/>
        <end position="75"/>
    </location>
</feature>
<dbReference type="AlphaFoldDB" id="A0A943I533"/>
<dbReference type="GO" id="GO:0015128">
    <property type="term" value="F:gluconate transmembrane transporter activity"/>
    <property type="evidence" value="ECO:0007669"/>
    <property type="project" value="InterPro"/>
</dbReference>
<feature type="transmembrane region" description="Helical" evidence="1">
    <location>
        <begin position="173"/>
        <end position="195"/>
    </location>
</feature>
<feature type="transmembrane region" description="Helical" evidence="1">
    <location>
        <begin position="279"/>
        <end position="298"/>
    </location>
</feature>
<evidence type="ECO:0000256" key="1">
    <source>
        <dbReference type="SAM" id="Phobius"/>
    </source>
</evidence>
<reference evidence="2" key="1">
    <citation type="submission" date="2021-02" db="EMBL/GenBank/DDBJ databases">
        <title>Infant gut strain persistence is associated with maternal origin, phylogeny, and functional potential including surface adhesion and iron acquisition.</title>
        <authorList>
            <person name="Lou Y.C."/>
        </authorList>
    </citation>
    <scope>NUCLEOTIDE SEQUENCE</scope>
    <source>
        <strain evidence="2">L3_106_000M1_dasL3_106_000M1_concoct_15</strain>
    </source>
</reference>
<feature type="transmembrane region" description="Helical" evidence="1">
    <location>
        <begin position="29"/>
        <end position="51"/>
    </location>
</feature>
<dbReference type="InterPro" id="IPR003474">
    <property type="entry name" value="Glcn_transporter"/>
</dbReference>
<dbReference type="EMBL" id="JAGZCZ010000013">
    <property type="protein sequence ID" value="MBS5520507.1"/>
    <property type="molecule type" value="Genomic_DNA"/>
</dbReference>
<comment type="caution">
    <text evidence="2">The sequence shown here is derived from an EMBL/GenBank/DDBJ whole genome shotgun (WGS) entry which is preliminary data.</text>
</comment>
<feature type="transmembrane region" description="Helical" evidence="1">
    <location>
        <begin position="240"/>
        <end position="259"/>
    </location>
</feature>
<name>A0A943I533_9FIRM</name>
<dbReference type="GO" id="GO:0005886">
    <property type="term" value="C:plasma membrane"/>
    <property type="evidence" value="ECO:0007669"/>
    <property type="project" value="TreeGrafter"/>
</dbReference>
<feature type="transmembrane region" description="Helical" evidence="1">
    <location>
        <begin position="215"/>
        <end position="234"/>
    </location>
</feature>
<dbReference type="PANTHER" id="PTHR30354:SF23">
    <property type="entry name" value="GNTP FAMILY PERMEASE"/>
    <property type="match status" value="1"/>
</dbReference>
<dbReference type="Proteomes" id="UP000754226">
    <property type="component" value="Unassembled WGS sequence"/>
</dbReference>
<accession>A0A943I533</accession>
<dbReference type="Pfam" id="PF02447">
    <property type="entry name" value="GntP_permease"/>
    <property type="match status" value="1"/>
</dbReference>
<feature type="transmembrane region" description="Helical" evidence="1">
    <location>
        <begin position="6"/>
        <end position="22"/>
    </location>
</feature>
<dbReference type="PANTHER" id="PTHR30354">
    <property type="entry name" value="GNT FAMILY GLUCONATE TRANSPORTER"/>
    <property type="match status" value="1"/>
</dbReference>
<protein>
    <submittedName>
        <fullName evidence="2">GntP family permease</fullName>
    </submittedName>
</protein>
<feature type="transmembrane region" description="Helical" evidence="1">
    <location>
        <begin position="393"/>
        <end position="415"/>
    </location>
</feature>
<evidence type="ECO:0000313" key="3">
    <source>
        <dbReference type="Proteomes" id="UP000754226"/>
    </source>
</evidence>
<keyword evidence="1" id="KW-0472">Membrane</keyword>
<keyword evidence="1" id="KW-0812">Transmembrane</keyword>
<organism evidence="2 3">
    <name type="scientific">Acidaminococcus intestini</name>
    <dbReference type="NCBI Taxonomy" id="187327"/>
    <lineage>
        <taxon>Bacteria</taxon>
        <taxon>Bacillati</taxon>
        <taxon>Bacillota</taxon>
        <taxon>Negativicutes</taxon>
        <taxon>Acidaminococcales</taxon>
        <taxon>Acidaminococcaceae</taxon>
        <taxon>Acidaminococcus</taxon>
    </lineage>
</organism>
<evidence type="ECO:0000313" key="2">
    <source>
        <dbReference type="EMBL" id="MBS5520507.1"/>
    </source>
</evidence>
<proteinExistence type="predicted"/>
<sequence length="419" mass="42244">MITAYGAVIGLCIAIILILRKINPTYAMIIGAVVGGLVGGAGLANTVKFMIVGTQGIVSAIIRIITAGILAGTLIESGAAKRIADSIIASVGTKRSLIAMMLATWILTAVGVFGDVAIITVAPVAILMAKQAGYQKLGVLMAMIGGVKAGNVMSPNPNAIAASEGFNVPLTSVMAIGIIPAITALIATGFIAYYLRNKGTDFENVEMSAGVDEELPTLAASISGPLVTIALLLLRPLLGVTIDPLIALPLGGIAGMLAMGKAKYIGHYFDVGIAKMSGVAMLLIGTGTLAGIISNSALKDVITAAIESVGLPGFMLAPIAGTLMGAATASSTAGTTLGSQIFGPTVVAGGTSALAAAAMTHCGSFVFDGLPHGSFFHVSAGTIGMKISERLKLIFWESLNGVAMVLVSVFFVGILKIAG</sequence>
<feature type="transmembrane region" description="Helical" evidence="1">
    <location>
        <begin position="310"/>
        <end position="329"/>
    </location>
</feature>
<gene>
    <name evidence="2" type="ORF">KHX13_09410</name>
</gene>
<feature type="transmembrane region" description="Helical" evidence="1">
    <location>
        <begin position="341"/>
        <end position="367"/>
    </location>
</feature>
<feature type="transmembrane region" description="Helical" evidence="1">
    <location>
        <begin position="96"/>
        <end position="129"/>
    </location>
</feature>
<keyword evidence="1" id="KW-1133">Transmembrane helix</keyword>